<dbReference type="PANTHER" id="PTHR30506">
    <property type="entry name" value="INNER MEMBRANE PROTEIN"/>
    <property type="match status" value="1"/>
</dbReference>
<evidence type="ECO:0000313" key="10">
    <source>
        <dbReference type="Proteomes" id="UP001479933"/>
    </source>
</evidence>
<evidence type="ECO:0000256" key="6">
    <source>
        <dbReference type="ARBA" id="ARBA00023136"/>
    </source>
</evidence>
<evidence type="ECO:0000256" key="7">
    <source>
        <dbReference type="SAM" id="Phobius"/>
    </source>
</evidence>
<organism evidence="9 10">
    <name type="scientific">Gordonia hydrophobica</name>
    <dbReference type="NCBI Taxonomy" id="40516"/>
    <lineage>
        <taxon>Bacteria</taxon>
        <taxon>Bacillati</taxon>
        <taxon>Actinomycetota</taxon>
        <taxon>Actinomycetes</taxon>
        <taxon>Mycobacteriales</taxon>
        <taxon>Gordoniaceae</taxon>
        <taxon>Gordonia</taxon>
    </lineage>
</organism>
<keyword evidence="10" id="KW-1185">Reference proteome</keyword>
<feature type="transmembrane region" description="Helical" evidence="7">
    <location>
        <begin position="190"/>
        <end position="211"/>
    </location>
</feature>
<comment type="similarity">
    <text evidence="2">Belongs to the UPF0126 family.</text>
</comment>
<dbReference type="EMBL" id="CP136137">
    <property type="protein sequence ID" value="WYY05902.1"/>
    <property type="molecule type" value="Genomic_DNA"/>
</dbReference>
<protein>
    <submittedName>
        <fullName evidence="9">TRIC cation channel family protein</fullName>
    </submittedName>
</protein>
<keyword evidence="6 7" id="KW-0472">Membrane</keyword>
<keyword evidence="4 7" id="KW-0812">Transmembrane</keyword>
<evidence type="ECO:0000313" key="9">
    <source>
        <dbReference type="EMBL" id="WYY05902.1"/>
    </source>
</evidence>
<evidence type="ECO:0000256" key="1">
    <source>
        <dbReference type="ARBA" id="ARBA00004651"/>
    </source>
</evidence>
<feature type="domain" description="Glycine transporter" evidence="8">
    <location>
        <begin position="23"/>
        <end position="94"/>
    </location>
</feature>
<keyword evidence="3" id="KW-1003">Cell membrane</keyword>
<evidence type="ECO:0000256" key="4">
    <source>
        <dbReference type="ARBA" id="ARBA00022692"/>
    </source>
</evidence>
<dbReference type="InterPro" id="IPR005115">
    <property type="entry name" value="Gly_transporter"/>
</dbReference>
<proteinExistence type="inferred from homology"/>
<evidence type="ECO:0000259" key="8">
    <source>
        <dbReference type="Pfam" id="PF03458"/>
    </source>
</evidence>
<dbReference type="PANTHER" id="PTHR30506:SF3">
    <property type="entry name" value="UPF0126 INNER MEMBRANE PROTEIN YADS-RELATED"/>
    <property type="match status" value="1"/>
</dbReference>
<keyword evidence="5 7" id="KW-1133">Transmembrane helix</keyword>
<name>A0ABZ2TWN5_9ACTN</name>
<dbReference type="RefSeq" id="WP_244885445.1">
    <property type="nucleotide sequence ID" value="NZ_CP136137.1"/>
</dbReference>
<evidence type="ECO:0000256" key="5">
    <source>
        <dbReference type="ARBA" id="ARBA00022989"/>
    </source>
</evidence>
<feature type="domain" description="Glycine transporter" evidence="8">
    <location>
        <begin position="107"/>
        <end position="180"/>
    </location>
</feature>
<feature type="transmembrane region" description="Helical" evidence="7">
    <location>
        <begin position="107"/>
        <end position="125"/>
    </location>
</feature>
<evidence type="ECO:0000256" key="2">
    <source>
        <dbReference type="ARBA" id="ARBA00008193"/>
    </source>
</evidence>
<feature type="transmembrane region" description="Helical" evidence="7">
    <location>
        <begin position="78"/>
        <end position="95"/>
    </location>
</feature>
<feature type="transmembrane region" description="Helical" evidence="7">
    <location>
        <begin position="46"/>
        <end position="66"/>
    </location>
</feature>
<evidence type="ECO:0000256" key="3">
    <source>
        <dbReference type="ARBA" id="ARBA00022475"/>
    </source>
</evidence>
<dbReference type="Proteomes" id="UP001479933">
    <property type="component" value="Chromosome"/>
</dbReference>
<comment type="subcellular location">
    <subcellularLocation>
        <location evidence="1">Cell membrane</location>
        <topology evidence="1">Multi-pass membrane protein</topology>
    </subcellularLocation>
</comment>
<reference evidence="9 10" key="1">
    <citation type="journal article" date="2023" name="Virus Evol.">
        <title>Computational host range prediction-The good, the bad, and the ugly.</title>
        <authorList>
            <person name="Howell A.A."/>
            <person name="Versoza C.J."/>
            <person name="Pfeifer S.P."/>
        </authorList>
    </citation>
    <scope>NUCLEOTIDE SEQUENCE [LARGE SCALE GENOMIC DNA]</scope>
    <source>
        <strain evidence="9 10">1610/1b</strain>
    </source>
</reference>
<feature type="transmembrane region" description="Helical" evidence="7">
    <location>
        <begin position="20"/>
        <end position="39"/>
    </location>
</feature>
<accession>A0ABZ2TWN5</accession>
<dbReference type="Pfam" id="PF03458">
    <property type="entry name" value="Gly_transporter"/>
    <property type="match status" value="2"/>
</dbReference>
<sequence>MVGSWLAAPVVNDATSALNFGGELIGTIAFAASGALLSVRRGLDIVGIILLAGATALGGGIIRDVIIGKIPPTAFTDLWLIGTAVGTALVIFFWQPPARLTRWPLDVTDAVGLGMFAVLGTVTAYQHGLSAPAAAMLGLTTGVGGGIIRDVLSGHVPAVLRPNEHLYAIPASGGAAATSALLYFDVYQAWMGWICAAAVIAVRIGSLKFGWHGPRPWYTTRDRSEGD</sequence>
<gene>
    <name evidence="9" type="ORF">RVF87_12500</name>
</gene>